<keyword evidence="2" id="KW-1185">Reference proteome</keyword>
<protein>
    <submittedName>
        <fullName evidence="1">Uncharacterized protein</fullName>
    </submittedName>
</protein>
<proteinExistence type="predicted"/>
<dbReference type="Proteomes" id="UP000557307">
    <property type="component" value="Unassembled WGS sequence"/>
</dbReference>
<comment type="caution">
    <text evidence="1">The sequence shown here is derived from an EMBL/GenBank/DDBJ whole genome shotgun (WGS) entry which is preliminary data.</text>
</comment>
<evidence type="ECO:0000313" key="1">
    <source>
        <dbReference type="EMBL" id="MBB5287279.1"/>
    </source>
</evidence>
<sequence>MEKEEKNYTGIIPGQEEGSIITAESHVETEDTELAQALFNTAKERLLDVNNWQHVAGELLARFQLTDAAGREVPSPVQEGYRFKLDIPGPGTEAGEGYDWVEVEAVETFDTADIESVAIRVRPASNPQTPEEEVAHFYSDESTSTFTVTREKNKVTAAVYDRNIKPNTDSERLGDKLRNTLAGAVGIGIFSKVQWKNLTDGLIQAEAT</sequence>
<dbReference type="EMBL" id="JACHGF010000015">
    <property type="protein sequence ID" value="MBB5287279.1"/>
    <property type="molecule type" value="Genomic_DNA"/>
</dbReference>
<organism evidence="1 2">
    <name type="scientific">Rhabdobacter roseus</name>
    <dbReference type="NCBI Taxonomy" id="1655419"/>
    <lineage>
        <taxon>Bacteria</taxon>
        <taxon>Pseudomonadati</taxon>
        <taxon>Bacteroidota</taxon>
        <taxon>Cytophagia</taxon>
        <taxon>Cytophagales</taxon>
        <taxon>Cytophagaceae</taxon>
        <taxon>Rhabdobacter</taxon>
    </lineage>
</organism>
<accession>A0A840U629</accession>
<name>A0A840U629_9BACT</name>
<dbReference type="AlphaFoldDB" id="A0A840U629"/>
<reference evidence="1 2" key="1">
    <citation type="submission" date="2020-08" db="EMBL/GenBank/DDBJ databases">
        <title>Genomic Encyclopedia of Type Strains, Phase IV (KMG-IV): sequencing the most valuable type-strain genomes for metagenomic binning, comparative biology and taxonomic classification.</title>
        <authorList>
            <person name="Goeker M."/>
        </authorList>
    </citation>
    <scope>NUCLEOTIDE SEQUENCE [LARGE SCALE GENOMIC DNA]</scope>
    <source>
        <strain evidence="1 2">DSM 105074</strain>
    </source>
</reference>
<dbReference type="RefSeq" id="WP_184179213.1">
    <property type="nucleotide sequence ID" value="NZ_JACHGF010000015.1"/>
</dbReference>
<gene>
    <name evidence="1" type="ORF">HNQ92_005442</name>
</gene>
<evidence type="ECO:0000313" key="2">
    <source>
        <dbReference type="Proteomes" id="UP000557307"/>
    </source>
</evidence>